<gene>
    <name evidence="1" type="ORF">OT_ostta03g04500</name>
</gene>
<organism evidence="1 2">
    <name type="scientific">Ostreococcus tauri</name>
    <name type="common">Marine green alga</name>
    <dbReference type="NCBI Taxonomy" id="70448"/>
    <lineage>
        <taxon>Eukaryota</taxon>
        <taxon>Viridiplantae</taxon>
        <taxon>Chlorophyta</taxon>
        <taxon>Mamiellophyceae</taxon>
        <taxon>Mamiellales</taxon>
        <taxon>Bathycoccaceae</taxon>
        <taxon>Ostreococcus</taxon>
    </lineage>
</organism>
<reference evidence="2" key="1">
    <citation type="journal article" date="2006" name="Proc. Natl. Acad. Sci. U.S.A.">
        <title>Genome analysis of the smallest free-living eukaryote Ostreococcus tauri unveils many unique features.</title>
        <authorList>
            <person name="Derelle E."/>
            <person name="Ferraz C."/>
            <person name="Rombauts S."/>
            <person name="Rouze P."/>
            <person name="Worden A.Z."/>
            <person name="Robbens S."/>
            <person name="Partensky F."/>
            <person name="Degroeve S."/>
            <person name="Echeynie S."/>
            <person name="Cooke R."/>
            <person name="Saeys Y."/>
            <person name="Wuyts J."/>
            <person name="Jabbari K."/>
            <person name="Bowler C."/>
            <person name="Panaud O."/>
            <person name="Piegu B."/>
            <person name="Ball S.G."/>
            <person name="Ral J.-P."/>
            <person name="Bouget F.-Y."/>
            <person name="Piganeau G."/>
            <person name="De Baets B."/>
            <person name="Picard A."/>
            <person name="Delseny M."/>
            <person name="Demaille J."/>
            <person name="Van de Peer Y."/>
            <person name="Moreau H."/>
        </authorList>
    </citation>
    <scope>NUCLEOTIDE SEQUENCE [LARGE SCALE GENOMIC DNA]</scope>
    <source>
        <strain evidence="2">OTTH 0595 / CCAP 157/2 / RCC745</strain>
    </source>
</reference>
<dbReference type="GeneID" id="9833132"/>
<dbReference type="InParanoid" id="A0A090LZ37"/>
<comment type="caution">
    <text evidence="1">The sequence shown here is derived from an EMBL/GenBank/DDBJ whole genome shotgun (WGS) entry which is preliminary data.</text>
</comment>
<dbReference type="EMBL" id="CAID01000003">
    <property type="protein sequence ID" value="CEF97265.1"/>
    <property type="molecule type" value="Genomic_DNA"/>
</dbReference>
<reference evidence="1 2" key="2">
    <citation type="journal article" date="2014" name="BMC Genomics">
        <title>An improved genome of the model marine alga Ostreococcus tauri unfolds by assessing Illumina de novo assemblies.</title>
        <authorList>
            <person name="Blanc-Mathieu R."/>
            <person name="Verhelst B."/>
            <person name="Derelle E."/>
            <person name="Rombauts S."/>
            <person name="Bouget F.Y."/>
            <person name="Carre I."/>
            <person name="Chateau A."/>
            <person name="Eyre-Walker A."/>
            <person name="Grimsley N."/>
            <person name="Moreau H."/>
            <person name="Piegu B."/>
            <person name="Rivals E."/>
            <person name="Schackwitz W."/>
            <person name="Van de Peer Y."/>
            <person name="Piganeau G."/>
        </authorList>
    </citation>
    <scope>NUCLEOTIDE SEQUENCE [LARGE SCALE GENOMIC DNA]</scope>
    <source>
        <strain evidence="2">OTTH 0595 / CCAP 157/2 / RCC745</strain>
    </source>
</reference>
<dbReference type="Proteomes" id="UP000009170">
    <property type="component" value="Unassembled WGS sequence"/>
</dbReference>
<dbReference type="AlphaFoldDB" id="A0A090LZ37"/>
<dbReference type="OrthoDB" id="494972at2759"/>
<dbReference type="KEGG" id="ota:OT_ostta03g04500"/>
<evidence type="ECO:0000313" key="2">
    <source>
        <dbReference type="Proteomes" id="UP000009170"/>
    </source>
</evidence>
<keyword evidence="2" id="KW-1185">Reference proteome</keyword>
<protein>
    <submittedName>
        <fullName evidence="1">Unnamed product</fullName>
    </submittedName>
</protein>
<name>A0A090LZ37_OSTTA</name>
<proteinExistence type="predicted"/>
<evidence type="ECO:0000313" key="1">
    <source>
        <dbReference type="EMBL" id="CEF97265.1"/>
    </source>
</evidence>
<sequence>MNDATMSMSGRIVVSGNGSAAEDSFKISASAPICGGSGSVSLCAKPNYRPSISSKGGVSHNITADDLVGLSNMSDYDISVNKSATIAGQDCNVNLGMSNIKTGQAGSLQINTNVEAVGDVTVTLAQKGSKVGGDKQDADRASVKLNLSDKLNIDDVTASVEYDVPSQDATVNLGYTNGDVKLGLKSKVNTSSQAASHKATVNYSGIEGVGIAVEVDQDIAGKMSVTKDRYELRVPFSKDGGVNADDVQLRMTWSQDL</sequence>
<dbReference type="RefSeq" id="XP_022838583.1">
    <property type="nucleotide sequence ID" value="XM_022984861.1"/>
</dbReference>
<accession>A0A090LZ37</accession>